<name>A0ABW6WFN3_9ACTN</name>
<evidence type="ECO:0000313" key="3">
    <source>
        <dbReference type="EMBL" id="MFF5292107.1"/>
    </source>
</evidence>
<accession>A0ABW6WFN3</accession>
<comment type="caution">
    <text evidence="3">The sequence shown here is derived from an EMBL/GenBank/DDBJ whole genome shotgun (WGS) entry which is preliminary data.</text>
</comment>
<keyword evidence="4" id="KW-1185">Reference proteome</keyword>
<protein>
    <submittedName>
        <fullName evidence="3">Uncharacterized protein</fullName>
    </submittedName>
</protein>
<sequence>MTEVKPPVSTPGVMVLGKVEQVAALVLIGLFVVFIIVLIVLRDSPQWDRLAYLFGGFEALVFAAGGALFGTSVQRGQTLKAEESARKQEARADANEADAMHGRAFADVVRLKHGAPAEGEGEEGRGGRPQQQAGGDTAIAELARMADEWFPKAP</sequence>
<gene>
    <name evidence="3" type="ORF">ACFY35_21925</name>
</gene>
<dbReference type="RefSeq" id="WP_157295349.1">
    <property type="nucleotide sequence ID" value="NZ_JBIAZU010000004.1"/>
</dbReference>
<feature type="transmembrane region" description="Helical" evidence="2">
    <location>
        <begin position="50"/>
        <end position="70"/>
    </location>
</feature>
<dbReference type="Proteomes" id="UP001602245">
    <property type="component" value="Unassembled WGS sequence"/>
</dbReference>
<organism evidence="3 4">
    <name type="scientific">Paractinoplanes globisporus</name>
    <dbReference type="NCBI Taxonomy" id="113565"/>
    <lineage>
        <taxon>Bacteria</taxon>
        <taxon>Bacillati</taxon>
        <taxon>Actinomycetota</taxon>
        <taxon>Actinomycetes</taxon>
        <taxon>Micromonosporales</taxon>
        <taxon>Micromonosporaceae</taxon>
        <taxon>Paractinoplanes</taxon>
    </lineage>
</organism>
<feature type="region of interest" description="Disordered" evidence="1">
    <location>
        <begin position="115"/>
        <end position="137"/>
    </location>
</feature>
<evidence type="ECO:0000313" key="4">
    <source>
        <dbReference type="Proteomes" id="UP001602245"/>
    </source>
</evidence>
<feature type="transmembrane region" description="Helical" evidence="2">
    <location>
        <begin position="22"/>
        <end position="41"/>
    </location>
</feature>
<evidence type="ECO:0000256" key="2">
    <source>
        <dbReference type="SAM" id="Phobius"/>
    </source>
</evidence>
<evidence type="ECO:0000256" key="1">
    <source>
        <dbReference type="SAM" id="MobiDB-lite"/>
    </source>
</evidence>
<keyword evidence="2" id="KW-0472">Membrane</keyword>
<dbReference type="EMBL" id="JBIAZU010000004">
    <property type="protein sequence ID" value="MFF5292107.1"/>
    <property type="molecule type" value="Genomic_DNA"/>
</dbReference>
<reference evidence="3 4" key="1">
    <citation type="submission" date="2024-10" db="EMBL/GenBank/DDBJ databases">
        <title>The Natural Products Discovery Center: Release of the First 8490 Sequenced Strains for Exploring Actinobacteria Biosynthetic Diversity.</title>
        <authorList>
            <person name="Kalkreuter E."/>
            <person name="Kautsar S.A."/>
            <person name="Yang D."/>
            <person name="Bader C.D."/>
            <person name="Teijaro C.N."/>
            <person name="Fluegel L."/>
            <person name="Davis C.M."/>
            <person name="Simpson J.R."/>
            <person name="Lauterbach L."/>
            <person name="Steele A.D."/>
            <person name="Gui C."/>
            <person name="Meng S."/>
            <person name="Li G."/>
            <person name="Viehrig K."/>
            <person name="Ye F."/>
            <person name="Su P."/>
            <person name="Kiefer A.F."/>
            <person name="Nichols A."/>
            <person name="Cepeda A.J."/>
            <person name="Yan W."/>
            <person name="Fan B."/>
            <person name="Jiang Y."/>
            <person name="Adhikari A."/>
            <person name="Zheng C.-J."/>
            <person name="Schuster L."/>
            <person name="Cowan T.M."/>
            <person name="Smanski M.J."/>
            <person name="Chevrette M.G."/>
            <person name="De Carvalho L.P.S."/>
            <person name="Shen B."/>
        </authorList>
    </citation>
    <scope>NUCLEOTIDE SEQUENCE [LARGE SCALE GENOMIC DNA]</scope>
    <source>
        <strain evidence="3 4">NPDC000087</strain>
    </source>
</reference>
<keyword evidence="2" id="KW-1133">Transmembrane helix</keyword>
<proteinExistence type="predicted"/>
<keyword evidence="2" id="KW-0812">Transmembrane</keyword>